<accession>A0A0A8ZDS0</accession>
<protein>
    <submittedName>
        <fullName evidence="1">Uncharacterized protein</fullName>
    </submittedName>
</protein>
<reference evidence="1" key="1">
    <citation type="submission" date="2014-09" db="EMBL/GenBank/DDBJ databases">
        <authorList>
            <person name="Magalhaes I.L.F."/>
            <person name="Oliveira U."/>
            <person name="Santos F.R."/>
            <person name="Vidigal T.H.D.A."/>
            <person name="Brescovit A.D."/>
            <person name="Santos A.J."/>
        </authorList>
    </citation>
    <scope>NUCLEOTIDE SEQUENCE</scope>
    <source>
        <tissue evidence="1">Shoot tissue taken approximately 20 cm above the soil surface</tissue>
    </source>
</reference>
<reference evidence="1" key="2">
    <citation type="journal article" date="2015" name="Data Brief">
        <title>Shoot transcriptome of the giant reed, Arundo donax.</title>
        <authorList>
            <person name="Barrero R.A."/>
            <person name="Guerrero F.D."/>
            <person name="Moolhuijzen P."/>
            <person name="Goolsby J.A."/>
            <person name="Tidwell J."/>
            <person name="Bellgard S.E."/>
            <person name="Bellgard M.I."/>
        </authorList>
    </citation>
    <scope>NUCLEOTIDE SEQUENCE</scope>
    <source>
        <tissue evidence="1">Shoot tissue taken approximately 20 cm above the soil surface</tissue>
    </source>
</reference>
<proteinExistence type="predicted"/>
<organism evidence="1">
    <name type="scientific">Arundo donax</name>
    <name type="common">Giant reed</name>
    <name type="synonym">Donax arundinaceus</name>
    <dbReference type="NCBI Taxonomy" id="35708"/>
    <lineage>
        <taxon>Eukaryota</taxon>
        <taxon>Viridiplantae</taxon>
        <taxon>Streptophyta</taxon>
        <taxon>Embryophyta</taxon>
        <taxon>Tracheophyta</taxon>
        <taxon>Spermatophyta</taxon>
        <taxon>Magnoliopsida</taxon>
        <taxon>Liliopsida</taxon>
        <taxon>Poales</taxon>
        <taxon>Poaceae</taxon>
        <taxon>PACMAD clade</taxon>
        <taxon>Arundinoideae</taxon>
        <taxon>Arundineae</taxon>
        <taxon>Arundo</taxon>
    </lineage>
</organism>
<dbReference type="AlphaFoldDB" id="A0A0A8ZDS0"/>
<sequence>MALQDSTNPLQIRICLIKGNP</sequence>
<name>A0A0A8ZDS0_ARUDO</name>
<evidence type="ECO:0000313" key="1">
    <source>
        <dbReference type="EMBL" id="JAD35818.1"/>
    </source>
</evidence>
<dbReference type="EMBL" id="GBRH01262077">
    <property type="protein sequence ID" value="JAD35818.1"/>
    <property type="molecule type" value="Transcribed_RNA"/>
</dbReference>